<keyword evidence="3" id="KW-1185">Reference proteome</keyword>
<dbReference type="KEGG" id="muc:MuYL_0642"/>
<dbReference type="InterPro" id="IPR008969">
    <property type="entry name" value="CarboxyPept-like_regulatory"/>
</dbReference>
<dbReference type="Pfam" id="PF13715">
    <property type="entry name" value="CarbopepD_reg_2"/>
    <property type="match status" value="1"/>
</dbReference>
<organism evidence="2 3">
    <name type="scientific">Mucilaginibacter xinganensis</name>
    <dbReference type="NCBI Taxonomy" id="1234841"/>
    <lineage>
        <taxon>Bacteria</taxon>
        <taxon>Pseudomonadati</taxon>
        <taxon>Bacteroidota</taxon>
        <taxon>Sphingobacteriia</taxon>
        <taxon>Sphingobacteriales</taxon>
        <taxon>Sphingobacteriaceae</taxon>
        <taxon>Mucilaginibacter</taxon>
    </lineage>
</organism>
<reference evidence="2 3" key="1">
    <citation type="submission" date="2017-08" db="EMBL/GenBank/DDBJ databases">
        <title>Complete genome sequence of Mucilaginibacter sp. strain BJC16-A31.</title>
        <authorList>
            <consortium name="Henan University of Science and Technology"/>
            <person name="You X."/>
        </authorList>
    </citation>
    <scope>NUCLEOTIDE SEQUENCE [LARGE SCALE GENOMIC DNA]</scope>
    <source>
        <strain evidence="2 3">BJC16-A31</strain>
    </source>
</reference>
<sequence>MKIITTISIVVLSGTFALGQTVAVSGTVNNQKGQPVPYAFVRDAQHNYATFADSTGSFVLKADPASALQVSAVNYKETHVRIENKTNVNVVLPADAVTDGVSSLNSIKQNANSGFLQARQQLVAEGVGVQTVREGFQQEATRGSRYLYSDWVPAFGIGKNETIIFENTNFYNYDKLNGSIIYTNDGKSMAQVSPDQIKSFSLFDRKGHAHVYENAPAINGKPFVEVLVSTPKYKIYKKIDTKLQRADFHTDGVLEMGHRYDEYVDVERYYFVGADGKPQAISLKKSALKKLLGGEADAFIASQGSRDVDEDYVRDLGNSLIK</sequence>
<dbReference type="AlphaFoldDB" id="A0A223NRL0"/>
<dbReference type="SUPFAM" id="SSF49464">
    <property type="entry name" value="Carboxypeptidase regulatory domain-like"/>
    <property type="match status" value="1"/>
</dbReference>
<dbReference type="Proteomes" id="UP000215002">
    <property type="component" value="Chromosome"/>
</dbReference>
<feature type="chain" id="PRO_5012736573" description="Carboxypeptidase-like regulatory domain-containing protein" evidence="1">
    <location>
        <begin position="20"/>
        <end position="322"/>
    </location>
</feature>
<evidence type="ECO:0000313" key="3">
    <source>
        <dbReference type="Proteomes" id="UP000215002"/>
    </source>
</evidence>
<name>A0A223NRL0_9SPHI</name>
<proteinExistence type="predicted"/>
<dbReference type="EMBL" id="CP022743">
    <property type="protein sequence ID" value="ASU32545.1"/>
    <property type="molecule type" value="Genomic_DNA"/>
</dbReference>
<feature type="signal peptide" evidence="1">
    <location>
        <begin position="1"/>
        <end position="19"/>
    </location>
</feature>
<evidence type="ECO:0008006" key="4">
    <source>
        <dbReference type="Google" id="ProtNLM"/>
    </source>
</evidence>
<gene>
    <name evidence="2" type="ORF">MuYL_0642</name>
</gene>
<protein>
    <recommendedName>
        <fullName evidence="4">Carboxypeptidase-like regulatory domain-containing protein</fullName>
    </recommendedName>
</protein>
<keyword evidence="1" id="KW-0732">Signal</keyword>
<accession>A0A223NRL0</accession>
<dbReference type="OrthoDB" id="787919at2"/>
<dbReference type="RefSeq" id="WP_157740558.1">
    <property type="nucleotide sequence ID" value="NZ_CP022743.1"/>
</dbReference>
<evidence type="ECO:0000313" key="2">
    <source>
        <dbReference type="EMBL" id="ASU32545.1"/>
    </source>
</evidence>
<evidence type="ECO:0000256" key="1">
    <source>
        <dbReference type="SAM" id="SignalP"/>
    </source>
</evidence>